<dbReference type="OrthoDB" id="10028852at2759"/>
<evidence type="ECO:0000313" key="4">
    <source>
        <dbReference type="EMBL" id="CAF3829140.1"/>
    </source>
</evidence>
<feature type="region of interest" description="Disordered" evidence="1">
    <location>
        <begin position="205"/>
        <end position="248"/>
    </location>
</feature>
<dbReference type="EMBL" id="CAJNOQ010004472">
    <property type="protein sequence ID" value="CAF1060790.1"/>
    <property type="molecule type" value="Genomic_DNA"/>
</dbReference>
<comment type="caution">
    <text evidence="2">The sequence shown here is derived from an EMBL/GenBank/DDBJ whole genome shotgun (WGS) entry which is preliminary data.</text>
</comment>
<sequence length="351" mass="40636">NSEGDYGLNNDCVLNFEQQKNYTRLESYGFVPTQNHLFHGIKDARSTFTLEQSSVTSQQKERRFHFTKEQANEILRLKLGAFVKGHLTRKLFHTENVKTLIKTLHDTRQFAVDFQEECTRTKTQLNQDDIHMIDQLIRQVEGILTEIHDIFIRSTPIRQIYLIVRNEQIVRLKTSRVNQQINRDFAHETTSKQDYKPRSTFVIRSTISNNQPKKTTPVNHDEKAVVLTTNDDGDGQKSPSVPSRDYKRPNNIRRHVTTVPDRFDKSVYTPAPTTLSSRYTGPIRQQSTVQMKKAVRKPRRTNTQSDLFQTASSNQRSTSATTARPLNNPSRPMIRPKLASESPMFKKDHPK</sequence>
<protein>
    <submittedName>
        <fullName evidence="2">Uncharacterized protein</fullName>
    </submittedName>
</protein>
<evidence type="ECO:0000313" key="2">
    <source>
        <dbReference type="EMBL" id="CAF1060790.1"/>
    </source>
</evidence>
<dbReference type="PANTHER" id="PTHR13594:SF1">
    <property type="entry name" value="CENTRIOLAR COILED-COIL PROTEIN OF 110 KDA"/>
    <property type="match status" value="1"/>
</dbReference>
<reference evidence="2" key="1">
    <citation type="submission" date="2021-02" db="EMBL/GenBank/DDBJ databases">
        <authorList>
            <person name="Nowell W R."/>
        </authorList>
    </citation>
    <scope>NUCLEOTIDE SEQUENCE</scope>
</reference>
<dbReference type="InterPro" id="IPR033207">
    <property type="entry name" value="CCP110"/>
</dbReference>
<gene>
    <name evidence="2" type="ORF">GPM918_LOCUS16767</name>
    <name evidence="3" type="ORF">OVA965_LOCUS30764</name>
    <name evidence="4" type="ORF">SRO942_LOCUS16766</name>
    <name evidence="5" type="ORF">TMI583_LOCUS31571</name>
</gene>
<dbReference type="Proteomes" id="UP000681722">
    <property type="component" value="Unassembled WGS sequence"/>
</dbReference>
<dbReference type="AlphaFoldDB" id="A0A814L758"/>
<dbReference type="GO" id="GO:0032053">
    <property type="term" value="P:ciliary basal body organization"/>
    <property type="evidence" value="ECO:0007669"/>
    <property type="project" value="TreeGrafter"/>
</dbReference>
<dbReference type="Proteomes" id="UP000677228">
    <property type="component" value="Unassembled WGS sequence"/>
</dbReference>
<feature type="compositionally biased region" description="Polar residues" evidence="1">
    <location>
        <begin position="205"/>
        <end position="218"/>
    </location>
</feature>
<evidence type="ECO:0000256" key="1">
    <source>
        <dbReference type="SAM" id="MobiDB-lite"/>
    </source>
</evidence>
<proteinExistence type="predicted"/>
<dbReference type="EMBL" id="CAJOBC010004472">
    <property type="protein sequence ID" value="CAF3829140.1"/>
    <property type="molecule type" value="Genomic_DNA"/>
</dbReference>
<organism evidence="2 6">
    <name type="scientific">Didymodactylos carnosus</name>
    <dbReference type="NCBI Taxonomy" id="1234261"/>
    <lineage>
        <taxon>Eukaryota</taxon>
        <taxon>Metazoa</taxon>
        <taxon>Spiralia</taxon>
        <taxon>Gnathifera</taxon>
        <taxon>Rotifera</taxon>
        <taxon>Eurotatoria</taxon>
        <taxon>Bdelloidea</taxon>
        <taxon>Philodinida</taxon>
        <taxon>Philodinidae</taxon>
        <taxon>Didymodactylos</taxon>
    </lineage>
</organism>
<name>A0A814L758_9BILA</name>
<dbReference type="GO" id="GO:0005814">
    <property type="term" value="C:centriole"/>
    <property type="evidence" value="ECO:0007669"/>
    <property type="project" value="InterPro"/>
</dbReference>
<dbReference type="EMBL" id="CAJOBA010044212">
    <property type="protein sequence ID" value="CAF4160851.1"/>
    <property type="molecule type" value="Genomic_DNA"/>
</dbReference>
<dbReference type="Proteomes" id="UP000663829">
    <property type="component" value="Unassembled WGS sequence"/>
</dbReference>
<dbReference type="PANTHER" id="PTHR13594">
    <property type="entry name" value="CENTRIOLAR COILED-COIL PROTEIN OF 110 KDA"/>
    <property type="match status" value="1"/>
</dbReference>
<evidence type="ECO:0000313" key="6">
    <source>
        <dbReference type="Proteomes" id="UP000663829"/>
    </source>
</evidence>
<dbReference type="GO" id="GO:0007099">
    <property type="term" value="P:centriole replication"/>
    <property type="evidence" value="ECO:0007669"/>
    <property type="project" value="InterPro"/>
</dbReference>
<dbReference type="EMBL" id="CAJNOK010022575">
    <property type="protein sequence ID" value="CAF1350226.1"/>
    <property type="molecule type" value="Genomic_DNA"/>
</dbReference>
<dbReference type="GO" id="GO:0032465">
    <property type="term" value="P:regulation of cytokinesis"/>
    <property type="evidence" value="ECO:0007669"/>
    <property type="project" value="InterPro"/>
</dbReference>
<feature type="region of interest" description="Disordered" evidence="1">
    <location>
        <begin position="284"/>
        <end position="351"/>
    </location>
</feature>
<feature type="non-terminal residue" evidence="2">
    <location>
        <position position="351"/>
    </location>
</feature>
<dbReference type="GO" id="GO:1903723">
    <property type="term" value="P:negative regulation of centriole elongation"/>
    <property type="evidence" value="ECO:0007669"/>
    <property type="project" value="TreeGrafter"/>
</dbReference>
<keyword evidence="6" id="KW-1185">Reference proteome</keyword>
<feature type="compositionally biased region" description="Polar residues" evidence="1">
    <location>
        <begin position="301"/>
        <end position="330"/>
    </location>
</feature>
<evidence type="ECO:0000313" key="5">
    <source>
        <dbReference type="EMBL" id="CAF4160851.1"/>
    </source>
</evidence>
<accession>A0A814L758</accession>
<evidence type="ECO:0000313" key="3">
    <source>
        <dbReference type="EMBL" id="CAF1350226.1"/>
    </source>
</evidence>
<dbReference type="Proteomes" id="UP000682733">
    <property type="component" value="Unassembled WGS sequence"/>
</dbReference>